<evidence type="ECO:0008006" key="2">
    <source>
        <dbReference type="Google" id="ProtNLM"/>
    </source>
</evidence>
<name>A0A8S5U3V4_9CAUD</name>
<organism evidence="1">
    <name type="scientific">Siphoviridae sp. ctC6C6</name>
    <dbReference type="NCBI Taxonomy" id="2825376"/>
    <lineage>
        <taxon>Viruses</taxon>
        <taxon>Duplodnaviria</taxon>
        <taxon>Heunggongvirae</taxon>
        <taxon>Uroviricota</taxon>
        <taxon>Caudoviricetes</taxon>
    </lineage>
</organism>
<accession>A0A8S5U3V4</accession>
<dbReference type="EMBL" id="BK016003">
    <property type="protein sequence ID" value="DAF89144.1"/>
    <property type="molecule type" value="Genomic_DNA"/>
</dbReference>
<sequence length="40" mass="4598">MYETIKRLYAKTKNKSVVEKALAKGWITEEEKNAILAEEA</sequence>
<protein>
    <recommendedName>
        <fullName evidence="2">XkdX family protein</fullName>
    </recommendedName>
</protein>
<evidence type="ECO:0000313" key="1">
    <source>
        <dbReference type="EMBL" id="DAF89144.1"/>
    </source>
</evidence>
<reference evidence="1" key="1">
    <citation type="journal article" date="2021" name="Proc. Natl. Acad. Sci. U.S.A.">
        <title>A Catalog of Tens of Thousands of Viruses from Human Metagenomes Reveals Hidden Associations with Chronic Diseases.</title>
        <authorList>
            <person name="Tisza M.J."/>
            <person name="Buck C.B."/>
        </authorList>
    </citation>
    <scope>NUCLEOTIDE SEQUENCE</scope>
    <source>
        <strain evidence="1">CtC6C6</strain>
    </source>
</reference>
<proteinExistence type="predicted"/>